<name>E6PWX7_9ZZZZ</name>
<evidence type="ECO:0000313" key="1">
    <source>
        <dbReference type="EMBL" id="CBH99436.1"/>
    </source>
</evidence>
<reference evidence="1" key="1">
    <citation type="submission" date="2009-10" db="EMBL/GenBank/DDBJ databases">
        <title>Diversity of trophic interactions inside an arsenic-rich microbial ecosystem.</title>
        <authorList>
            <person name="Bertin P.N."/>
            <person name="Heinrich-Salmeron A."/>
            <person name="Pelletier E."/>
            <person name="Goulhen-Chollet F."/>
            <person name="Arsene-Ploetze F."/>
            <person name="Gallien S."/>
            <person name="Calteau A."/>
            <person name="Vallenet D."/>
            <person name="Casiot C."/>
            <person name="Chane-Woon-Ming B."/>
            <person name="Giloteaux L."/>
            <person name="Barakat M."/>
            <person name="Bonnefoy V."/>
            <person name="Bruneel O."/>
            <person name="Chandler M."/>
            <person name="Cleiss J."/>
            <person name="Duran R."/>
            <person name="Elbaz-Poulichet F."/>
            <person name="Fonknechten N."/>
            <person name="Lauga B."/>
            <person name="Mornico D."/>
            <person name="Ortet P."/>
            <person name="Schaeffer C."/>
            <person name="Siguier P."/>
            <person name="Alexander Thil Smith A."/>
            <person name="Van Dorsselaer A."/>
            <person name="Weissenbach J."/>
            <person name="Medigue C."/>
            <person name="Le Paslier D."/>
        </authorList>
    </citation>
    <scope>NUCLEOTIDE SEQUENCE</scope>
</reference>
<dbReference type="AlphaFoldDB" id="E6PWX7"/>
<accession>E6PWX7</accession>
<proteinExistence type="predicted"/>
<gene>
    <name evidence="1" type="ORF">CARN3_0357</name>
</gene>
<protein>
    <submittedName>
        <fullName evidence="1">Transposon Tn7 transposition protein tnsD</fullName>
    </submittedName>
</protein>
<sequence>MHPFAESTSTKRRPNQTSLTMTMTALPLDAFALSRPELFGNSVSVEDLDERKIPMHSSTAYES</sequence>
<organism evidence="1">
    <name type="scientific">mine drainage metagenome</name>
    <dbReference type="NCBI Taxonomy" id="410659"/>
    <lineage>
        <taxon>unclassified sequences</taxon>
        <taxon>metagenomes</taxon>
        <taxon>ecological metagenomes</taxon>
    </lineage>
</organism>
<dbReference type="EMBL" id="CABN01000015">
    <property type="protein sequence ID" value="CBH99436.1"/>
    <property type="molecule type" value="Genomic_DNA"/>
</dbReference>
<comment type="caution">
    <text evidence="1">The sequence shown here is derived from an EMBL/GenBank/DDBJ whole genome shotgun (WGS) entry which is preliminary data.</text>
</comment>